<comment type="caution">
    <text evidence="2">The sequence shown here is derived from an EMBL/GenBank/DDBJ whole genome shotgun (WGS) entry which is preliminary data.</text>
</comment>
<dbReference type="SUPFAM" id="SSF48576">
    <property type="entry name" value="Terpenoid synthases"/>
    <property type="match status" value="1"/>
</dbReference>
<dbReference type="InterPro" id="IPR002060">
    <property type="entry name" value="Squ/phyt_synthse"/>
</dbReference>
<dbReference type="GO" id="GO:0016740">
    <property type="term" value="F:transferase activity"/>
    <property type="evidence" value="ECO:0007669"/>
    <property type="project" value="UniProtKB-KW"/>
</dbReference>
<dbReference type="Gene3D" id="1.10.600.10">
    <property type="entry name" value="Farnesyl Diphosphate Synthase"/>
    <property type="match status" value="1"/>
</dbReference>
<dbReference type="SFLD" id="SFLDG01018">
    <property type="entry name" value="Squalene/Phytoene_Synthase_Lik"/>
    <property type="match status" value="1"/>
</dbReference>
<evidence type="ECO:0000313" key="2">
    <source>
        <dbReference type="EMBL" id="MFD2238343.1"/>
    </source>
</evidence>
<dbReference type="CDD" id="cd00683">
    <property type="entry name" value="Trans_IPPS_HH"/>
    <property type="match status" value="1"/>
</dbReference>
<dbReference type="InterPro" id="IPR033904">
    <property type="entry name" value="Trans_IPPS_HH"/>
</dbReference>
<name>A0ABW5CQK0_9HYPH</name>
<dbReference type="PROSITE" id="PS01045">
    <property type="entry name" value="SQUALEN_PHYTOEN_SYN_2"/>
    <property type="match status" value="1"/>
</dbReference>
<dbReference type="RefSeq" id="WP_209737016.1">
    <property type="nucleotide sequence ID" value="NZ_CP072611.1"/>
</dbReference>
<dbReference type="InterPro" id="IPR044843">
    <property type="entry name" value="Trans_IPPS_bact-type"/>
</dbReference>
<organism evidence="2 3">
    <name type="scientific">Aureimonas populi</name>
    <dbReference type="NCBI Taxonomy" id="1701758"/>
    <lineage>
        <taxon>Bacteria</taxon>
        <taxon>Pseudomonadati</taxon>
        <taxon>Pseudomonadota</taxon>
        <taxon>Alphaproteobacteria</taxon>
        <taxon>Hyphomicrobiales</taxon>
        <taxon>Aurantimonadaceae</taxon>
        <taxon>Aureimonas</taxon>
    </lineage>
</organism>
<proteinExistence type="predicted"/>
<evidence type="ECO:0000256" key="1">
    <source>
        <dbReference type="ARBA" id="ARBA00022679"/>
    </source>
</evidence>
<gene>
    <name evidence="2" type="ORF">ACFSKQ_12870</name>
</gene>
<dbReference type="SFLD" id="SFLDS00005">
    <property type="entry name" value="Isoprenoid_Synthase_Type_I"/>
    <property type="match status" value="1"/>
</dbReference>
<keyword evidence="1 2" id="KW-0808">Transferase</keyword>
<dbReference type="EC" id="2.5.1.-" evidence="2"/>
<sequence>MAETDLSAFASASIARGSKSFAAASRLFDARTRESVVLLYAWCRHCDDVVDGQEAGSPMRAGGSRPAAEAIEALRRDTALAFEGCTRGLHPAFAALGEVVRRHGIDRSLAQEHLAGFAMDAEGRTYRTLDDLMLYCWRVAGVVGVMMARIMGVSDEETLDRAADLGLAFQLTNIARDMVDDAKAGRVYVPTDWLRAEGMCPHDLADAAFAAPIARLRKRLVDEAEHYYGSARLGIDALPRRCAWAVGTAWGVYRMIGLKLVEKGADAFSYRVSTGRAEKIGQIAGGTRIALWRGGRTVPRPAHLWTRPR</sequence>
<dbReference type="PROSITE" id="PS01044">
    <property type="entry name" value="SQUALEN_PHYTOEN_SYN_1"/>
    <property type="match status" value="1"/>
</dbReference>
<dbReference type="PANTHER" id="PTHR31480">
    <property type="entry name" value="BIFUNCTIONAL LYCOPENE CYCLASE/PHYTOENE SYNTHASE"/>
    <property type="match status" value="1"/>
</dbReference>
<keyword evidence="3" id="KW-1185">Reference proteome</keyword>
<dbReference type="Proteomes" id="UP001597371">
    <property type="component" value="Unassembled WGS sequence"/>
</dbReference>
<protein>
    <submittedName>
        <fullName evidence="2">Phytoene/squalene synthase family protein</fullName>
        <ecNumber evidence="2">2.5.1.-</ecNumber>
    </submittedName>
</protein>
<dbReference type="Pfam" id="PF00494">
    <property type="entry name" value="SQS_PSY"/>
    <property type="match status" value="1"/>
</dbReference>
<dbReference type="InterPro" id="IPR008949">
    <property type="entry name" value="Isoprenoid_synthase_dom_sf"/>
</dbReference>
<dbReference type="SFLD" id="SFLDG01212">
    <property type="entry name" value="Phytoene_synthase_like"/>
    <property type="match status" value="1"/>
</dbReference>
<accession>A0ABW5CQK0</accession>
<evidence type="ECO:0000313" key="3">
    <source>
        <dbReference type="Proteomes" id="UP001597371"/>
    </source>
</evidence>
<dbReference type="InterPro" id="IPR019845">
    <property type="entry name" value="Squalene/phytoene_synthase_CS"/>
</dbReference>
<reference evidence="3" key="1">
    <citation type="journal article" date="2019" name="Int. J. Syst. Evol. Microbiol.">
        <title>The Global Catalogue of Microorganisms (GCM) 10K type strain sequencing project: providing services to taxonomists for standard genome sequencing and annotation.</title>
        <authorList>
            <consortium name="The Broad Institute Genomics Platform"/>
            <consortium name="The Broad Institute Genome Sequencing Center for Infectious Disease"/>
            <person name="Wu L."/>
            <person name="Ma J."/>
        </authorList>
    </citation>
    <scope>NUCLEOTIDE SEQUENCE [LARGE SCALE GENOMIC DNA]</scope>
    <source>
        <strain evidence="3">ZS-35-S2</strain>
    </source>
</reference>
<dbReference type="EMBL" id="JBHUIJ010000016">
    <property type="protein sequence ID" value="MFD2238343.1"/>
    <property type="molecule type" value="Genomic_DNA"/>
</dbReference>